<accession>A0A0N0IR57</accession>
<sequence length="440" mass="47569">MASASRKRLTWSLPLELGLGLLLALPAGMAALGLTQEGYLSDLHAAYLAKVYLALDRGRLEFLNFSYPPLPLLLLFPWPSPWAPPVLGTVLLGLGFALVLAEAKRRAGILPLVLLGGFLLSPWPIHLLAQDFAQVLGLVLLWWAWTLYLRWLEEGLSFFLFASGLVLSLAVYATPFALPLGVLFALGIGLLRRVEPRAWAAASLVLLFPLLFTTLAWAYLGWLFTGGGIFLYRALPQETPPLGEVFLASPAYLAGGLFLLARLRPGLLLYLAPLLVLLALPPLGFGYTLPMATALLLLFALGGLPPLAPKPHLLGAALLVALLQALAGWALLKPLNPPPDPMERAIGQTLAQAPPRSTLADDRESYRLLAWAGTARPFVLPADAGFLLALSAPQAYVSRLLVCQGSGALQPRYGQGTPPGFREEWRYKGCRLLRRPGEPP</sequence>
<reference evidence="2 3" key="1">
    <citation type="submission" date="2015-09" db="EMBL/GenBank/DDBJ databases">
        <title>Draft genome sequence of Thermus scotoductus strain K1 isolated from a geothermal spring in Nagorno-Karabakh, Armenia.</title>
        <authorList>
            <person name="Saghatelyan A."/>
            <person name="Poghosyan L."/>
            <person name="Panosyan H."/>
            <person name="Birkeland N.-K."/>
        </authorList>
    </citation>
    <scope>NUCLEOTIDE SEQUENCE [LARGE SCALE GENOMIC DNA]</scope>
    <source>
        <strain evidence="2 3">K1</strain>
    </source>
</reference>
<proteinExistence type="predicted"/>
<comment type="caution">
    <text evidence="2">The sequence shown here is derived from an EMBL/GenBank/DDBJ whole genome shotgun (WGS) entry which is preliminary data.</text>
</comment>
<feature type="transmembrane region" description="Helical" evidence="1">
    <location>
        <begin position="82"/>
        <end position="100"/>
    </location>
</feature>
<feature type="transmembrane region" description="Helical" evidence="1">
    <location>
        <begin position="268"/>
        <end position="301"/>
    </location>
</feature>
<name>A0A0N0IR57_THESC</name>
<feature type="transmembrane region" description="Helical" evidence="1">
    <location>
        <begin position="198"/>
        <end position="222"/>
    </location>
</feature>
<keyword evidence="1" id="KW-0812">Transmembrane</keyword>
<dbReference type="Proteomes" id="UP000053099">
    <property type="component" value="Unassembled WGS sequence"/>
</dbReference>
<keyword evidence="1" id="KW-0472">Membrane</keyword>
<dbReference type="AlphaFoldDB" id="A0A0N0IR57"/>
<gene>
    <name evidence="2" type="ORF">AN926_04515</name>
</gene>
<dbReference type="EMBL" id="LJJR01000008">
    <property type="protein sequence ID" value="KPD32385.1"/>
    <property type="molecule type" value="Genomic_DNA"/>
</dbReference>
<evidence type="ECO:0000313" key="3">
    <source>
        <dbReference type="Proteomes" id="UP000053099"/>
    </source>
</evidence>
<evidence type="ECO:0008006" key="4">
    <source>
        <dbReference type="Google" id="ProtNLM"/>
    </source>
</evidence>
<organism evidence="2 3">
    <name type="scientific">Thermus scotoductus</name>
    <dbReference type="NCBI Taxonomy" id="37636"/>
    <lineage>
        <taxon>Bacteria</taxon>
        <taxon>Thermotogati</taxon>
        <taxon>Deinococcota</taxon>
        <taxon>Deinococci</taxon>
        <taxon>Thermales</taxon>
        <taxon>Thermaceae</taxon>
        <taxon>Thermus</taxon>
    </lineage>
</organism>
<feature type="transmembrane region" description="Helical" evidence="1">
    <location>
        <begin position="313"/>
        <end position="332"/>
    </location>
</feature>
<keyword evidence="1" id="KW-1133">Transmembrane helix</keyword>
<evidence type="ECO:0000256" key="1">
    <source>
        <dbReference type="SAM" id="Phobius"/>
    </source>
</evidence>
<feature type="transmembrane region" description="Helical" evidence="1">
    <location>
        <begin position="157"/>
        <end position="186"/>
    </location>
</feature>
<evidence type="ECO:0000313" key="2">
    <source>
        <dbReference type="EMBL" id="KPD32385.1"/>
    </source>
</evidence>
<dbReference type="PATRIC" id="fig|37636.3.peg.2658"/>
<feature type="transmembrane region" description="Helical" evidence="1">
    <location>
        <begin position="242"/>
        <end position="261"/>
    </location>
</feature>
<protein>
    <recommendedName>
        <fullName evidence="4">Glycosyltransferase RgtA/B/C/D-like domain-containing protein</fullName>
    </recommendedName>
</protein>
<feature type="transmembrane region" description="Helical" evidence="1">
    <location>
        <begin position="112"/>
        <end position="145"/>
    </location>
</feature>